<dbReference type="SUPFAM" id="SSF51445">
    <property type="entry name" value="(Trans)glycosidases"/>
    <property type="match status" value="1"/>
</dbReference>
<dbReference type="Pfam" id="PF13547">
    <property type="entry name" value="GTA_TIM"/>
    <property type="match status" value="1"/>
</dbReference>
<evidence type="ECO:0000259" key="3">
    <source>
        <dbReference type="Pfam" id="PF23666"/>
    </source>
</evidence>
<gene>
    <name evidence="4" type="ordered locus">Xaut_3171</name>
</gene>
<feature type="domain" description="Tip attachment protein J" evidence="2">
    <location>
        <begin position="791"/>
        <end position="953"/>
    </location>
</feature>
<dbReference type="Gene3D" id="3.20.20.80">
    <property type="entry name" value="Glycosidases"/>
    <property type="match status" value="1"/>
</dbReference>
<evidence type="ECO:0000259" key="1">
    <source>
        <dbReference type="Pfam" id="PF13547"/>
    </source>
</evidence>
<dbReference type="Proteomes" id="UP000002417">
    <property type="component" value="Chromosome"/>
</dbReference>
<dbReference type="InterPro" id="IPR025195">
    <property type="entry name" value="GTA_TIM_dom"/>
</dbReference>
<dbReference type="EMBL" id="CP000781">
    <property type="protein sequence ID" value="ABS68401.1"/>
    <property type="molecule type" value="Genomic_DNA"/>
</dbReference>
<dbReference type="Pfam" id="PF13550">
    <property type="entry name" value="Phage-tail_3"/>
    <property type="match status" value="1"/>
</dbReference>
<keyword evidence="5" id="KW-1185">Reference proteome</keyword>
<dbReference type="OrthoDB" id="8445115at2"/>
<dbReference type="eggNOG" id="COG3391">
    <property type="taxonomic scope" value="Bacteria"/>
</dbReference>
<dbReference type="PhylomeDB" id="A7IK58"/>
<dbReference type="KEGG" id="xau:Xaut_3171"/>
<dbReference type="CDD" id="cd19607">
    <property type="entry name" value="GTA_TIM-barrel-like"/>
    <property type="match status" value="1"/>
</dbReference>
<reference evidence="4 5" key="1">
    <citation type="submission" date="2007-07" db="EMBL/GenBank/DDBJ databases">
        <title>Complete sequence of chromosome of Xanthobacter autotrophicus Py2.</title>
        <authorList>
            <consortium name="US DOE Joint Genome Institute"/>
            <person name="Copeland A."/>
            <person name="Lucas S."/>
            <person name="Lapidus A."/>
            <person name="Barry K."/>
            <person name="Glavina del Rio T."/>
            <person name="Hammon N."/>
            <person name="Israni S."/>
            <person name="Dalin E."/>
            <person name="Tice H."/>
            <person name="Pitluck S."/>
            <person name="Sims D."/>
            <person name="Brettin T."/>
            <person name="Bruce D."/>
            <person name="Detter J.C."/>
            <person name="Han C."/>
            <person name="Tapia R."/>
            <person name="Brainard J."/>
            <person name="Schmutz J."/>
            <person name="Larimer F."/>
            <person name="Land M."/>
            <person name="Hauser L."/>
            <person name="Kyrpides N."/>
            <person name="Kim E."/>
            <person name="Ensigns S.A."/>
            <person name="Richardson P."/>
        </authorList>
    </citation>
    <scope>NUCLEOTIDE SEQUENCE [LARGE SCALE GENOMIC DNA]</scope>
    <source>
        <strain evidence="5">ATCC BAA-1158 / Py2</strain>
    </source>
</reference>
<name>A7IK58_XANP2</name>
<dbReference type="STRING" id="78245.Xaut_3171"/>
<proteinExistence type="predicted"/>
<protein>
    <submittedName>
        <fullName evidence="4">Gene transfer agent (GTA) orfg15, like protein</fullName>
    </submittedName>
</protein>
<feature type="domain" description="Rcc01698-like C-terminal" evidence="3">
    <location>
        <begin position="1044"/>
        <end position="1143"/>
    </location>
</feature>
<dbReference type="HOGENOM" id="CLU_007148_0_0_5"/>
<feature type="domain" description="GTA TIM-barrel-like" evidence="1">
    <location>
        <begin position="437"/>
        <end position="733"/>
    </location>
</feature>
<sequence length="1300" mass="137031">MATLLLGAAGSLVGGALFGPVGAIAGRALGALGGAVIDGALFGGNRSRNTQGPRLTDLDVMGSTEGTPLPRVYGRARLAGQVIWATKLKEVATTATQSTGGKGGSLGASQPTTTTYTYYGNFAVAVCEGPLSRIGRIWADGKLMDTRRLTVRLHLGDEAQVPDPLIEARQGAGATPSYRGVAYVVFENLELTDYGNRLPQITVEVERAVGALERQVRAVTLIPGASEFAYDPRTVRQLHGPARFSRENRHVSTAASDFEVAIDQLTGTCPNVERVSLVVAWFGDDLRAGACTVRPRTERTDKTTSIDWTVGGETRFSALAVSQYEGRSAYGGTPSDDSVVRAIARLKAAGLKVTLNPFVMMDIPVANTRPDPWTGASAQPAYPWRGRIVCDPAPGRPGTVDGTAACRTQVEALFGSAAPGDFTRTGSTVLYHGPAEWSLRRMVLHYAHLAVAAGGVEAILIGSEMVALTRLTDDTGAFPAAEALAALAADVKAVVGAETRVSYAADWTEYGAQVRTNGDVRFPLDQVWSAPAVDFIGIDFYPPLSDWRDGAGHLDATLAADIHDRAYLKANLSAGEGFDWFYADDAARAAQVRTPITDGAYGEPWLYRQKDLKSWWANAHHERIAGTRLATPTAFAPGAKPIRLMETGCPAVDKGANRPSVFPDAKSSENALPPFSTGARDDLIQRRFLEAVLGTFAPDADEADNPPAPLYGGRMVEEAFAWTWDARPFPQFPLAESVWADGANWATGHWLTGRLGGAPLDGLVATLCADFGVSDVDAASLSGGVDGYVVDQPMAGRDALEPLARAFAFEAGEAEGRIAFRAHGVGTMREIGTDDLVRSADDPLVSSTRAQESELPLQVSIGFVDSLKDYRRATVASRRLKGGSRHVSHADLAVVASDATIVRAADIWLQDLWAGRETFTFSLPPSLRALTPGDLVRLTLDGRARLLEITRVEEGEALAVTARSIEPEVFDAALAQASGGSVALPAVSGPPEVMVLDLPALSEAEPLPLQHLAAAATPWPGTLAIWRSGDGESFEAVAPVTASATFGTLISDLSPGPVWRFDRSGSVDVLLQSSLVIPARESEVLAGANLAALVVEGRALELIAFTGAELIDTDTYRLSGLLRGLAGTEAAGASLWPAGTRLVRIDGTLVSVASGLSALGRSSIYRVGLARDDQGSEDVTEVTATASGLALRPLSPVHVRGRRTAEGVALSFIRRTRIAGDGWDALEVPLGEASEAYRVEILAGASVVRAFEVSAPQLLYGVADELADFGTPQATLTVRVAQRSASVGLGAAVTAVVVVS</sequence>
<evidence type="ECO:0000313" key="5">
    <source>
        <dbReference type="Proteomes" id="UP000002417"/>
    </source>
</evidence>
<dbReference type="Pfam" id="PF23666">
    <property type="entry name" value="Rcc01698_C"/>
    <property type="match status" value="1"/>
</dbReference>
<organism evidence="4 5">
    <name type="scientific">Xanthobacter autotrophicus (strain ATCC BAA-1158 / Py2)</name>
    <dbReference type="NCBI Taxonomy" id="78245"/>
    <lineage>
        <taxon>Bacteria</taxon>
        <taxon>Pseudomonadati</taxon>
        <taxon>Pseudomonadota</taxon>
        <taxon>Alphaproteobacteria</taxon>
        <taxon>Hyphomicrobiales</taxon>
        <taxon>Xanthobacteraceae</taxon>
        <taxon>Xanthobacter</taxon>
    </lineage>
</organism>
<dbReference type="InterPro" id="IPR056490">
    <property type="entry name" value="Rcc01698_C"/>
</dbReference>
<evidence type="ECO:0000259" key="2">
    <source>
        <dbReference type="Pfam" id="PF13550"/>
    </source>
</evidence>
<dbReference type="InterPro" id="IPR017853">
    <property type="entry name" value="GH"/>
</dbReference>
<evidence type="ECO:0000313" key="4">
    <source>
        <dbReference type="EMBL" id="ABS68401.1"/>
    </source>
</evidence>
<dbReference type="InterPro" id="IPR032876">
    <property type="entry name" value="J_dom"/>
</dbReference>
<accession>A7IK58</accession>